<gene>
    <name evidence="1" type="ORF">SAMN05444396_102145</name>
</gene>
<accession>A0A1M5F4Z0</accession>
<dbReference type="NCBIfam" id="TIGR03696">
    <property type="entry name" value="Rhs_assc_core"/>
    <property type="match status" value="1"/>
</dbReference>
<reference evidence="2" key="1">
    <citation type="submission" date="2016-11" db="EMBL/GenBank/DDBJ databases">
        <authorList>
            <person name="Varghese N."/>
            <person name="Submissions S."/>
        </authorList>
    </citation>
    <scope>NUCLEOTIDE SEQUENCE [LARGE SCALE GENOMIC DNA]</scope>
    <source>
        <strain evidence="2">DSM 19741</strain>
    </source>
</reference>
<name>A0A1M5F4Z0_9FLAO</name>
<dbReference type="InterPro" id="IPR050708">
    <property type="entry name" value="T6SS_VgrG/RHS"/>
</dbReference>
<dbReference type="InterPro" id="IPR022385">
    <property type="entry name" value="Rhs_assc_core"/>
</dbReference>
<dbReference type="PANTHER" id="PTHR32305:SF15">
    <property type="entry name" value="PROTEIN RHSA-RELATED"/>
    <property type="match status" value="1"/>
</dbReference>
<dbReference type="Gene3D" id="2.180.10.10">
    <property type="entry name" value="RHS repeat-associated core"/>
    <property type="match status" value="1"/>
</dbReference>
<proteinExistence type="predicted"/>
<dbReference type="STRING" id="271157.SAMN05444396_102145"/>
<dbReference type="PANTHER" id="PTHR32305">
    <property type="match status" value="1"/>
</dbReference>
<dbReference type="EMBL" id="FQWE01000002">
    <property type="protein sequence ID" value="SHF86603.1"/>
    <property type="molecule type" value="Genomic_DNA"/>
</dbReference>
<protein>
    <submittedName>
        <fullName evidence="1">RHS repeat-associated core domain-containing protein</fullName>
    </submittedName>
</protein>
<dbReference type="Proteomes" id="UP000184036">
    <property type="component" value="Unassembled WGS sequence"/>
</dbReference>
<evidence type="ECO:0000313" key="2">
    <source>
        <dbReference type="Proteomes" id="UP000184036"/>
    </source>
</evidence>
<organism evidence="1 2">
    <name type="scientific">Flavobacterium segetis</name>
    <dbReference type="NCBI Taxonomy" id="271157"/>
    <lineage>
        <taxon>Bacteria</taxon>
        <taxon>Pseudomonadati</taxon>
        <taxon>Bacteroidota</taxon>
        <taxon>Flavobacteriia</taxon>
        <taxon>Flavobacteriales</taxon>
        <taxon>Flavobacteriaceae</taxon>
        <taxon>Flavobacterium</taxon>
    </lineage>
</organism>
<dbReference type="AlphaFoldDB" id="A0A1M5F4Z0"/>
<keyword evidence="2" id="KW-1185">Reference proteome</keyword>
<sequence length="203" mass="23273">MVFDELRLGSTSYISTRNGSISQHVEYIAFGEVLFEEHVSSFSSPYLFNGKELDRETNLSYYGARYLDMKTSLWLNVDPPAEKFPSMSPYNFCFNNPLIFVDPDGRAPDWHEDANNKNVLIKDKGDNAETLREYVNKNDKDADLTKSASETLYSSMKDNKVNIDKLNPETLNQNKYNYNYPGSDKPDRSDMSTTIAQIARLCR</sequence>
<evidence type="ECO:0000313" key="1">
    <source>
        <dbReference type="EMBL" id="SHF86603.1"/>
    </source>
</evidence>